<reference evidence="1" key="1">
    <citation type="submission" date="2023-06" db="EMBL/GenBank/DDBJ databases">
        <authorList>
            <person name="Kurt Z."/>
        </authorList>
    </citation>
    <scope>NUCLEOTIDE SEQUENCE</scope>
</reference>
<name>A0AA86V440_9EUKA</name>
<dbReference type="Proteomes" id="UP001642409">
    <property type="component" value="Unassembled WGS sequence"/>
</dbReference>
<evidence type="ECO:0000313" key="3">
    <source>
        <dbReference type="Proteomes" id="UP001642409"/>
    </source>
</evidence>
<comment type="caution">
    <text evidence="1">The sequence shown here is derived from an EMBL/GenBank/DDBJ whole genome shotgun (WGS) entry which is preliminary data.</text>
</comment>
<organism evidence="1">
    <name type="scientific">Hexamita inflata</name>
    <dbReference type="NCBI Taxonomy" id="28002"/>
    <lineage>
        <taxon>Eukaryota</taxon>
        <taxon>Metamonada</taxon>
        <taxon>Diplomonadida</taxon>
        <taxon>Hexamitidae</taxon>
        <taxon>Hexamitinae</taxon>
        <taxon>Hexamita</taxon>
    </lineage>
</organism>
<keyword evidence="3" id="KW-1185">Reference proteome</keyword>
<evidence type="ECO:0000313" key="1">
    <source>
        <dbReference type="EMBL" id="CAI9975746.1"/>
    </source>
</evidence>
<evidence type="ECO:0000313" key="2">
    <source>
        <dbReference type="EMBL" id="CAL6006500.1"/>
    </source>
</evidence>
<dbReference type="EMBL" id="CAXDID020000054">
    <property type="protein sequence ID" value="CAL6006500.1"/>
    <property type="molecule type" value="Genomic_DNA"/>
</dbReference>
<sequence length="201" mass="23650">MLTTRLRQHITPIPPGRKESLLITNELAITPNRRQRNHPFANSSSMYQNARRKQARAQYSFALGFRLLNIGCNVVRKRFLEIDSTTSLRCQKTGLQIRQRYKSVSAQYLFYICERIIYHTTIYIHIHIIIYHTFSYTAKIIQMALCARFYESKYNDHGYQIELGLLFARILYKLQILQCITACHHPVTPAQKYSFLQAIQC</sequence>
<reference evidence="2 3" key="2">
    <citation type="submission" date="2024-07" db="EMBL/GenBank/DDBJ databases">
        <authorList>
            <person name="Akdeniz Z."/>
        </authorList>
    </citation>
    <scope>NUCLEOTIDE SEQUENCE [LARGE SCALE GENOMIC DNA]</scope>
</reference>
<dbReference type="EMBL" id="CATOUU010001170">
    <property type="protein sequence ID" value="CAI9975746.1"/>
    <property type="molecule type" value="Genomic_DNA"/>
</dbReference>
<protein>
    <submittedName>
        <fullName evidence="2">Hypothetical_protein</fullName>
    </submittedName>
</protein>
<proteinExistence type="predicted"/>
<gene>
    <name evidence="2" type="ORF">HINF_LOCUS20185</name>
    <name evidence="1" type="ORF">HINF_LOCUS63391</name>
</gene>
<dbReference type="AlphaFoldDB" id="A0AA86V440"/>
<accession>A0AA86V440</accession>